<proteinExistence type="predicted"/>
<feature type="non-terminal residue" evidence="1">
    <location>
        <position position="76"/>
    </location>
</feature>
<protein>
    <submittedName>
        <fullName evidence="1">19536_t:CDS:1</fullName>
    </submittedName>
</protein>
<reference evidence="1" key="1">
    <citation type="submission" date="2021-06" db="EMBL/GenBank/DDBJ databases">
        <authorList>
            <person name="Kallberg Y."/>
            <person name="Tangrot J."/>
            <person name="Rosling A."/>
        </authorList>
    </citation>
    <scope>NUCLEOTIDE SEQUENCE</scope>
    <source>
        <strain evidence="1">IN212</strain>
    </source>
</reference>
<name>A0A9N9EDH1_9GLOM</name>
<organism evidence="1 2">
    <name type="scientific">Racocetra fulgida</name>
    <dbReference type="NCBI Taxonomy" id="60492"/>
    <lineage>
        <taxon>Eukaryota</taxon>
        <taxon>Fungi</taxon>
        <taxon>Fungi incertae sedis</taxon>
        <taxon>Mucoromycota</taxon>
        <taxon>Glomeromycotina</taxon>
        <taxon>Glomeromycetes</taxon>
        <taxon>Diversisporales</taxon>
        <taxon>Gigasporaceae</taxon>
        <taxon>Racocetra</taxon>
    </lineage>
</organism>
<sequence>MDYINKIIEFKYENKIEIKNDKINNNDEENDDSSDEETLSKLFKDISKKKIDIEDVNANKEDNCKKLVGEDSNNNK</sequence>
<keyword evidence="2" id="KW-1185">Reference proteome</keyword>
<dbReference type="Proteomes" id="UP000789396">
    <property type="component" value="Unassembled WGS sequence"/>
</dbReference>
<dbReference type="EMBL" id="CAJVPZ010016057">
    <property type="protein sequence ID" value="CAG8670497.1"/>
    <property type="molecule type" value="Genomic_DNA"/>
</dbReference>
<evidence type="ECO:0000313" key="2">
    <source>
        <dbReference type="Proteomes" id="UP000789396"/>
    </source>
</evidence>
<gene>
    <name evidence="1" type="ORF">RFULGI_LOCUS9207</name>
</gene>
<accession>A0A9N9EDH1</accession>
<comment type="caution">
    <text evidence="1">The sequence shown here is derived from an EMBL/GenBank/DDBJ whole genome shotgun (WGS) entry which is preliminary data.</text>
</comment>
<evidence type="ECO:0000313" key="1">
    <source>
        <dbReference type="EMBL" id="CAG8670497.1"/>
    </source>
</evidence>
<dbReference type="AlphaFoldDB" id="A0A9N9EDH1"/>